<dbReference type="SUPFAM" id="SSF55874">
    <property type="entry name" value="ATPase domain of HSP90 chaperone/DNA topoisomerase II/histidine kinase"/>
    <property type="match status" value="1"/>
</dbReference>
<evidence type="ECO:0000256" key="4">
    <source>
        <dbReference type="SAM" id="Coils"/>
    </source>
</evidence>
<dbReference type="InterPro" id="IPR005467">
    <property type="entry name" value="His_kinase_dom"/>
</dbReference>
<dbReference type="SMART" id="SM00388">
    <property type="entry name" value="HisKA"/>
    <property type="match status" value="1"/>
</dbReference>
<accession>A0A1G8WLN9</accession>
<evidence type="ECO:0000313" key="6">
    <source>
        <dbReference type="EMBL" id="SDJ79298.1"/>
    </source>
</evidence>
<keyword evidence="4" id="KW-0175">Coiled coil</keyword>
<evidence type="ECO:0000313" key="7">
    <source>
        <dbReference type="Proteomes" id="UP000198510"/>
    </source>
</evidence>
<gene>
    <name evidence="6" type="ORF">SAMN05421823_101126</name>
</gene>
<dbReference type="Gene3D" id="1.10.287.130">
    <property type="match status" value="1"/>
</dbReference>
<evidence type="ECO:0000256" key="1">
    <source>
        <dbReference type="ARBA" id="ARBA00000085"/>
    </source>
</evidence>
<name>A0A1G8WLN9_9BACT</name>
<dbReference type="NCBIfam" id="TIGR00229">
    <property type="entry name" value="sensory_box"/>
    <property type="match status" value="1"/>
</dbReference>
<evidence type="ECO:0000256" key="3">
    <source>
        <dbReference type="ARBA" id="ARBA00022553"/>
    </source>
</evidence>
<evidence type="ECO:0000259" key="5">
    <source>
        <dbReference type="PROSITE" id="PS50109"/>
    </source>
</evidence>
<reference evidence="6 7" key="1">
    <citation type="submission" date="2016-10" db="EMBL/GenBank/DDBJ databases">
        <authorList>
            <person name="de Groot N.N."/>
        </authorList>
    </citation>
    <scope>NUCLEOTIDE SEQUENCE [LARGE SCALE GENOMIC DNA]</scope>
    <source>
        <strain evidence="6 7">DSM 25186</strain>
    </source>
</reference>
<dbReference type="Proteomes" id="UP000198510">
    <property type="component" value="Unassembled WGS sequence"/>
</dbReference>
<dbReference type="PANTHER" id="PTHR43065">
    <property type="entry name" value="SENSOR HISTIDINE KINASE"/>
    <property type="match status" value="1"/>
</dbReference>
<protein>
    <recommendedName>
        <fullName evidence="2">histidine kinase</fullName>
        <ecNumber evidence="2">2.7.13.3</ecNumber>
    </recommendedName>
</protein>
<dbReference type="InterPro" id="IPR036097">
    <property type="entry name" value="HisK_dim/P_sf"/>
</dbReference>
<dbReference type="InterPro" id="IPR000014">
    <property type="entry name" value="PAS"/>
</dbReference>
<dbReference type="CDD" id="cd00130">
    <property type="entry name" value="PAS"/>
    <property type="match status" value="1"/>
</dbReference>
<dbReference type="InterPro" id="IPR004358">
    <property type="entry name" value="Sig_transdc_His_kin-like_C"/>
</dbReference>
<dbReference type="Gene3D" id="3.30.565.10">
    <property type="entry name" value="Histidine kinase-like ATPase, C-terminal domain"/>
    <property type="match status" value="1"/>
</dbReference>
<dbReference type="InterPro" id="IPR003594">
    <property type="entry name" value="HATPase_dom"/>
</dbReference>
<dbReference type="InterPro" id="IPR035965">
    <property type="entry name" value="PAS-like_dom_sf"/>
</dbReference>
<dbReference type="SUPFAM" id="SSF47384">
    <property type="entry name" value="Homodimeric domain of signal transducing histidine kinase"/>
    <property type="match status" value="1"/>
</dbReference>
<dbReference type="SMART" id="SM00387">
    <property type="entry name" value="HATPase_c"/>
    <property type="match status" value="1"/>
</dbReference>
<dbReference type="Gene3D" id="3.30.450.20">
    <property type="entry name" value="PAS domain"/>
    <property type="match status" value="1"/>
</dbReference>
<dbReference type="InterPro" id="IPR003661">
    <property type="entry name" value="HisK_dim/P_dom"/>
</dbReference>
<proteinExistence type="predicted"/>
<dbReference type="Pfam" id="PF08448">
    <property type="entry name" value="PAS_4"/>
    <property type="match status" value="1"/>
</dbReference>
<dbReference type="CDD" id="cd00082">
    <property type="entry name" value="HisKA"/>
    <property type="match status" value="1"/>
</dbReference>
<dbReference type="SUPFAM" id="SSF55785">
    <property type="entry name" value="PYP-like sensor domain (PAS domain)"/>
    <property type="match status" value="1"/>
</dbReference>
<dbReference type="AlphaFoldDB" id="A0A1G8WLN9"/>
<comment type="catalytic activity">
    <reaction evidence="1">
        <text>ATP + protein L-histidine = ADP + protein N-phospho-L-histidine.</text>
        <dbReference type="EC" id="2.7.13.3"/>
    </reaction>
</comment>
<keyword evidence="3" id="KW-0597">Phosphoprotein</keyword>
<dbReference type="PROSITE" id="PS50109">
    <property type="entry name" value="HIS_KIN"/>
    <property type="match status" value="1"/>
</dbReference>
<dbReference type="InterPro" id="IPR013656">
    <property type="entry name" value="PAS_4"/>
</dbReference>
<evidence type="ECO:0000256" key="2">
    <source>
        <dbReference type="ARBA" id="ARBA00012438"/>
    </source>
</evidence>
<dbReference type="PRINTS" id="PR00344">
    <property type="entry name" value="BCTRLSENSOR"/>
</dbReference>
<dbReference type="PANTHER" id="PTHR43065:SF50">
    <property type="entry name" value="HISTIDINE KINASE"/>
    <property type="match status" value="1"/>
</dbReference>
<dbReference type="InterPro" id="IPR036890">
    <property type="entry name" value="HATPase_C_sf"/>
</dbReference>
<dbReference type="STRING" id="1075417.SAMN05421823_101126"/>
<keyword evidence="7" id="KW-1185">Reference proteome</keyword>
<sequence>MDLDRSPSWYEALVGHLPDVLVVCDRALQIRFVTPSVQVQLGYTPAELHGTSIRKLFLEEGWARFLEQWEGLAVHPERTLDLMLVLQPKTGEWVQADVRVRHLFDDPQVAGGLLTIRPMPEIEAGVVQLQDYIKQLKSAVKEQTQALEAKNQELHDALEHLKNTQLKLVESDKMASLGELTAGIAHEINNPINFVSSNITPLQTDLAEIQELLKQYETLHKETNVEARLNQIAQLRKALEPEFLFEEMEALIKGIREGADRTRSIVNGLRTFSRLDESDFKPADLHQGLESTLMLLSNRIKNRIEVHRDYGVLPLVECLPGKLNQVFMNIINNSLQAIEGKGNLWLHTQQKGNAVEIRIRDDGPGMSEDVKRRIFEPFFTTKDVGQGTGLGLSISFGVMERHQGRIEVESTPGKGTEFIITLPVQQEATQ</sequence>
<dbReference type="GO" id="GO:0000155">
    <property type="term" value="F:phosphorelay sensor kinase activity"/>
    <property type="evidence" value="ECO:0007669"/>
    <property type="project" value="InterPro"/>
</dbReference>
<dbReference type="OrthoDB" id="9806995at2"/>
<organism evidence="6 7">
    <name type="scientific">Catalinimonas alkaloidigena</name>
    <dbReference type="NCBI Taxonomy" id="1075417"/>
    <lineage>
        <taxon>Bacteria</taxon>
        <taxon>Pseudomonadati</taxon>
        <taxon>Bacteroidota</taxon>
        <taxon>Cytophagia</taxon>
        <taxon>Cytophagales</taxon>
        <taxon>Catalimonadaceae</taxon>
        <taxon>Catalinimonas</taxon>
    </lineage>
</organism>
<feature type="domain" description="Histidine kinase" evidence="5">
    <location>
        <begin position="183"/>
        <end position="426"/>
    </location>
</feature>
<feature type="coiled-coil region" evidence="4">
    <location>
        <begin position="133"/>
        <end position="167"/>
    </location>
</feature>
<dbReference type="SMART" id="SM00091">
    <property type="entry name" value="PAS"/>
    <property type="match status" value="1"/>
</dbReference>
<dbReference type="Pfam" id="PF02518">
    <property type="entry name" value="HATPase_c"/>
    <property type="match status" value="1"/>
</dbReference>
<dbReference type="EMBL" id="FNFO01000001">
    <property type="protein sequence ID" value="SDJ79298.1"/>
    <property type="molecule type" value="Genomic_DNA"/>
</dbReference>
<dbReference type="EC" id="2.7.13.3" evidence="2"/>